<reference evidence="2" key="1">
    <citation type="journal article" date="2019" name="Int. J. Syst. Evol. Microbiol.">
        <title>The Global Catalogue of Microorganisms (GCM) 10K type strain sequencing project: providing services to taxonomists for standard genome sequencing and annotation.</title>
        <authorList>
            <consortium name="The Broad Institute Genomics Platform"/>
            <consortium name="The Broad Institute Genome Sequencing Center for Infectious Disease"/>
            <person name="Wu L."/>
            <person name="Ma J."/>
        </authorList>
    </citation>
    <scope>NUCLEOTIDE SEQUENCE [LARGE SCALE GENOMIC DNA]</scope>
    <source>
        <strain evidence="2">NBRC 110140</strain>
    </source>
</reference>
<protein>
    <submittedName>
        <fullName evidence="1">Uncharacterized protein</fullName>
    </submittedName>
</protein>
<gene>
    <name evidence="1" type="ORF">GCM10007939_02570</name>
</gene>
<comment type="caution">
    <text evidence="1">The sequence shown here is derived from an EMBL/GenBank/DDBJ whole genome shotgun (WGS) entry which is preliminary data.</text>
</comment>
<keyword evidence="2" id="KW-1185">Reference proteome</keyword>
<evidence type="ECO:0000313" key="1">
    <source>
        <dbReference type="EMBL" id="GLQ33974.1"/>
    </source>
</evidence>
<proteinExistence type="predicted"/>
<sequence length="63" mass="6835">MAVTTPRGFNGHAIYLIGWGLGRNNAGLGLHILQCRSVFAIRKLSDHLALLIHNILVRVMGAS</sequence>
<accession>A0ABQ5VRZ5</accession>
<evidence type="ECO:0000313" key="2">
    <source>
        <dbReference type="Proteomes" id="UP001156694"/>
    </source>
</evidence>
<dbReference type="EMBL" id="BSNN01000002">
    <property type="protein sequence ID" value="GLQ33974.1"/>
    <property type="molecule type" value="Genomic_DNA"/>
</dbReference>
<name>A0ABQ5VRZ5_9RHOB</name>
<dbReference type="Proteomes" id="UP001156694">
    <property type="component" value="Unassembled WGS sequence"/>
</dbReference>
<organism evidence="1 2">
    <name type="scientific">Amylibacter marinus</name>
    <dbReference type="NCBI Taxonomy" id="1475483"/>
    <lineage>
        <taxon>Bacteria</taxon>
        <taxon>Pseudomonadati</taxon>
        <taxon>Pseudomonadota</taxon>
        <taxon>Alphaproteobacteria</taxon>
        <taxon>Rhodobacterales</taxon>
        <taxon>Paracoccaceae</taxon>
        <taxon>Amylibacter</taxon>
    </lineage>
</organism>